<dbReference type="AlphaFoldDB" id="A0A6A4GC38"/>
<proteinExistence type="predicted"/>
<feature type="compositionally biased region" description="Polar residues" evidence="1">
    <location>
        <begin position="64"/>
        <end position="75"/>
    </location>
</feature>
<protein>
    <submittedName>
        <fullName evidence="2">Uncharacterized protein</fullName>
    </submittedName>
</protein>
<accession>A0A6A4GC38</accession>
<feature type="region of interest" description="Disordered" evidence="1">
    <location>
        <begin position="51"/>
        <end position="75"/>
    </location>
</feature>
<feature type="compositionally biased region" description="Polar residues" evidence="1">
    <location>
        <begin position="119"/>
        <end position="129"/>
    </location>
</feature>
<feature type="region of interest" description="Disordered" evidence="1">
    <location>
        <begin position="119"/>
        <end position="142"/>
    </location>
</feature>
<gene>
    <name evidence="2" type="ORF">BT96DRAFT_1009674</name>
</gene>
<dbReference type="Proteomes" id="UP000799118">
    <property type="component" value="Unassembled WGS sequence"/>
</dbReference>
<evidence type="ECO:0000313" key="3">
    <source>
        <dbReference type="Proteomes" id="UP000799118"/>
    </source>
</evidence>
<dbReference type="OrthoDB" id="244495at2759"/>
<keyword evidence="3" id="KW-1185">Reference proteome</keyword>
<dbReference type="EMBL" id="ML770720">
    <property type="protein sequence ID" value="KAE9383082.1"/>
    <property type="molecule type" value="Genomic_DNA"/>
</dbReference>
<reference evidence="2" key="1">
    <citation type="journal article" date="2019" name="Environ. Microbiol.">
        <title>Fungal ecological strategies reflected in gene transcription - a case study of two litter decomposers.</title>
        <authorList>
            <person name="Barbi F."/>
            <person name="Kohler A."/>
            <person name="Barry K."/>
            <person name="Baskaran P."/>
            <person name="Daum C."/>
            <person name="Fauchery L."/>
            <person name="Ihrmark K."/>
            <person name="Kuo A."/>
            <person name="LaButti K."/>
            <person name="Lipzen A."/>
            <person name="Morin E."/>
            <person name="Grigoriev I.V."/>
            <person name="Henrissat B."/>
            <person name="Lindahl B."/>
            <person name="Martin F."/>
        </authorList>
    </citation>
    <scope>NUCLEOTIDE SEQUENCE</scope>
    <source>
        <strain evidence="2">JB14</strain>
    </source>
</reference>
<organism evidence="2 3">
    <name type="scientific">Gymnopus androsaceus JB14</name>
    <dbReference type="NCBI Taxonomy" id="1447944"/>
    <lineage>
        <taxon>Eukaryota</taxon>
        <taxon>Fungi</taxon>
        <taxon>Dikarya</taxon>
        <taxon>Basidiomycota</taxon>
        <taxon>Agaricomycotina</taxon>
        <taxon>Agaricomycetes</taxon>
        <taxon>Agaricomycetidae</taxon>
        <taxon>Agaricales</taxon>
        <taxon>Marasmiineae</taxon>
        <taxon>Omphalotaceae</taxon>
        <taxon>Gymnopus</taxon>
    </lineage>
</organism>
<evidence type="ECO:0000313" key="2">
    <source>
        <dbReference type="EMBL" id="KAE9383082.1"/>
    </source>
</evidence>
<evidence type="ECO:0000256" key="1">
    <source>
        <dbReference type="SAM" id="MobiDB-lite"/>
    </source>
</evidence>
<name>A0A6A4GC38_9AGAR</name>
<sequence length="285" mass="31460">MFPISHTAHSDSSERVRSVLQKPHSHLLLRASLTSLLNGLSPYRLQSFARTSIESPNPPGPCSSHATTGAAPSTPSWSYAALDERRRSTVPQNLYFYSLACSPTDEENRTRKARLRYYQPSQPSTSAPDSQRRPSFPANIQSVSTSPDNVVITVLPPTLLDMLLHTKHRQREVLIGLAVAETTLLLQYTSCGNDPYTRQSAADSAASTASKIFLWSREHDDSELYQGRGRSYGSYDGGSSYADSYTYDADTMHSRRCPPLATYQQCTACRGSFGMRTVESSTTGF</sequence>